<evidence type="ECO:0000313" key="2">
    <source>
        <dbReference type="Proteomes" id="UP001223978"/>
    </source>
</evidence>
<proteinExistence type="predicted"/>
<keyword evidence="2" id="KW-1185">Reference proteome</keyword>
<accession>A0ABT6SC90</accession>
<protein>
    <submittedName>
        <fullName evidence="1">Uncharacterized protein</fullName>
    </submittedName>
</protein>
<comment type="caution">
    <text evidence="1">The sequence shown here is derived from an EMBL/GenBank/DDBJ whole genome shotgun (WGS) entry which is preliminary data.</text>
</comment>
<dbReference type="Proteomes" id="UP001223978">
    <property type="component" value="Unassembled WGS sequence"/>
</dbReference>
<dbReference type="RefSeq" id="WP_282543739.1">
    <property type="nucleotide sequence ID" value="NZ_JASCIQ010000018.1"/>
</dbReference>
<dbReference type="EMBL" id="JASCIQ010000018">
    <property type="protein sequence ID" value="MDI3405808.1"/>
    <property type="molecule type" value="Genomic_DNA"/>
</dbReference>
<organism evidence="1 2">
    <name type="scientific">Streptomyces cavernicola</name>
    <dbReference type="NCBI Taxonomy" id="3043613"/>
    <lineage>
        <taxon>Bacteria</taxon>
        <taxon>Bacillati</taxon>
        <taxon>Actinomycetota</taxon>
        <taxon>Actinomycetes</taxon>
        <taxon>Kitasatosporales</taxon>
        <taxon>Streptomycetaceae</taxon>
        <taxon>Streptomyces</taxon>
    </lineage>
</organism>
<name>A0ABT6SC90_9ACTN</name>
<gene>
    <name evidence="1" type="ORF">QIS96_18540</name>
</gene>
<sequence>MCVAPVLDLVEPTTCDTPELFSQTVPRTLVHRAAVSEVLVTGIRKVSEDHFPVGAQ</sequence>
<evidence type="ECO:0000313" key="1">
    <source>
        <dbReference type="EMBL" id="MDI3405808.1"/>
    </source>
</evidence>
<reference evidence="1 2" key="1">
    <citation type="submission" date="2023-05" db="EMBL/GenBank/DDBJ databases">
        <title>Draft genome sequence of Streptomyces sp. B-S-A6 isolated from a cave soil in Thailand.</title>
        <authorList>
            <person name="Chamroensaksri N."/>
            <person name="Muangham S."/>
        </authorList>
    </citation>
    <scope>NUCLEOTIDE SEQUENCE [LARGE SCALE GENOMIC DNA]</scope>
    <source>
        <strain evidence="1 2">B-S-A6</strain>
    </source>
</reference>